<evidence type="ECO:0000256" key="1">
    <source>
        <dbReference type="SAM" id="SignalP"/>
    </source>
</evidence>
<name>A0A7I5E7N1_HAECO</name>
<dbReference type="Proteomes" id="UP000025227">
    <property type="component" value="Unplaced"/>
</dbReference>
<feature type="chain" id="PRO_5029681372" evidence="1">
    <location>
        <begin position="26"/>
        <end position="83"/>
    </location>
</feature>
<proteinExistence type="predicted"/>
<accession>A0A7I5E7N1</accession>
<organism evidence="2 3">
    <name type="scientific">Haemonchus contortus</name>
    <name type="common">Barber pole worm</name>
    <dbReference type="NCBI Taxonomy" id="6289"/>
    <lineage>
        <taxon>Eukaryota</taxon>
        <taxon>Metazoa</taxon>
        <taxon>Ecdysozoa</taxon>
        <taxon>Nematoda</taxon>
        <taxon>Chromadorea</taxon>
        <taxon>Rhabditida</taxon>
        <taxon>Rhabditina</taxon>
        <taxon>Rhabditomorpha</taxon>
        <taxon>Strongyloidea</taxon>
        <taxon>Trichostrongylidae</taxon>
        <taxon>Haemonchus</taxon>
    </lineage>
</organism>
<evidence type="ECO:0000313" key="2">
    <source>
        <dbReference type="Proteomes" id="UP000025227"/>
    </source>
</evidence>
<dbReference type="OrthoDB" id="5850275at2759"/>
<protein>
    <submittedName>
        <fullName evidence="3">Uncharacterized protein</fullName>
    </submittedName>
</protein>
<keyword evidence="2" id="KW-1185">Reference proteome</keyword>
<dbReference type="AlphaFoldDB" id="A0A7I5E7N1"/>
<evidence type="ECO:0000313" key="3">
    <source>
        <dbReference type="WBParaSite" id="HCON_00051557-00001"/>
    </source>
</evidence>
<sequence length="83" mass="9971">MYSPQLLLVSTFLLYFSLALFSTNAEDLRPTRSESSLYNELIAELKGKLKEDGRMRFGKRSLNRFQFVPLKWIEEYYRRQQQI</sequence>
<reference evidence="3" key="1">
    <citation type="submission" date="2020-12" db="UniProtKB">
        <authorList>
            <consortium name="WormBaseParasite"/>
        </authorList>
    </citation>
    <scope>IDENTIFICATION</scope>
    <source>
        <strain evidence="3">MHco3</strain>
    </source>
</reference>
<feature type="signal peptide" evidence="1">
    <location>
        <begin position="1"/>
        <end position="25"/>
    </location>
</feature>
<keyword evidence="1" id="KW-0732">Signal</keyword>
<dbReference type="WBParaSite" id="HCON_00051557-00001">
    <property type="protein sequence ID" value="HCON_00051557-00001"/>
    <property type="gene ID" value="HCON_00051557"/>
</dbReference>